<dbReference type="InterPro" id="IPR016040">
    <property type="entry name" value="NAD(P)-bd_dom"/>
</dbReference>
<gene>
    <name evidence="2" type="ORF">FK178_11895</name>
</gene>
<accession>A0A5B8YKZ2</accession>
<protein>
    <submittedName>
        <fullName evidence="2">NAD-dependent epimerase/dehydratase family protein</fullName>
    </submittedName>
</protein>
<proteinExistence type="predicted"/>
<evidence type="ECO:0000313" key="2">
    <source>
        <dbReference type="EMBL" id="QED38374.1"/>
    </source>
</evidence>
<evidence type="ECO:0000313" key="3">
    <source>
        <dbReference type="Proteomes" id="UP000321954"/>
    </source>
</evidence>
<dbReference type="EMBL" id="CP042476">
    <property type="protein sequence ID" value="QED38374.1"/>
    <property type="molecule type" value="Genomic_DNA"/>
</dbReference>
<dbReference type="PANTHER" id="PTHR14097">
    <property type="entry name" value="OXIDOREDUCTASE HTATIP2"/>
    <property type="match status" value="1"/>
</dbReference>
<dbReference type="InterPro" id="IPR036291">
    <property type="entry name" value="NAD(P)-bd_dom_sf"/>
</dbReference>
<dbReference type="KEGG" id="anp:FK178_11895"/>
<dbReference type="OrthoDB" id="9798632at2"/>
<keyword evidence="3" id="KW-1185">Reference proteome</keyword>
<dbReference type="PANTHER" id="PTHR14097:SF7">
    <property type="entry name" value="OXIDOREDUCTASE HTATIP2"/>
    <property type="match status" value="1"/>
</dbReference>
<dbReference type="Gene3D" id="3.40.50.720">
    <property type="entry name" value="NAD(P)-binding Rossmann-like Domain"/>
    <property type="match status" value="1"/>
</dbReference>
<dbReference type="Proteomes" id="UP000321954">
    <property type="component" value="Chromosome"/>
</dbReference>
<organism evidence="2 3">
    <name type="scientific">Antarcticibacterium arcticum</name>
    <dbReference type="NCBI Taxonomy" id="2585771"/>
    <lineage>
        <taxon>Bacteria</taxon>
        <taxon>Pseudomonadati</taxon>
        <taxon>Bacteroidota</taxon>
        <taxon>Flavobacteriia</taxon>
        <taxon>Flavobacteriales</taxon>
        <taxon>Flavobacteriaceae</taxon>
        <taxon>Antarcticibacterium</taxon>
    </lineage>
</organism>
<sequence>MKTAILLGATGLTGGILLQKLLKDPAYGKVVLFSRSSVAVKDEKIEEHLIDLFKLEEYGELFNADVVFCCIGTTKSKTPDEDTYRKIDYGIPVAAAKLCNENGIETFEVISSMGSSPGSKVFYNRIKGEMEEAVLAQNITNTYIFQPSLIAGDRVEKRFFENLAKNALKVLNFVLVGPLKKYRSIHPEIIARAMIQVDKHGFKHTRIQSNEIREIAEKS</sequence>
<dbReference type="RefSeq" id="WP_146835379.1">
    <property type="nucleotide sequence ID" value="NZ_CP042476.1"/>
</dbReference>
<reference evidence="2 3" key="1">
    <citation type="submission" date="2019-08" db="EMBL/GenBank/DDBJ databases">
        <title>Antarcticibacterium arcticum sp. nov., a bacterium isolated from marine sediment of the Canadian Beaufort Sea.</title>
        <authorList>
            <person name="Lee Y.M."/>
            <person name="Baek K."/>
            <person name="Lee D.-H."/>
            <person name="Shin S.C."/>
            <person name="Jin Y.K."/>
            <person name="Park Y."/>
        </authorList>
    </citation>
    <scope>NUCLEOTIDE SEQUENCE [LARGE SCALE GENOMIC DNA]</scope>
    <source>
        <strain evidence="2 3">PAMC 28998</strain>
    </source>
</reference>
<name>A0A5B8YKZ2_9FLAO</name>
<evidence type="ECO:0000259" key="1">
    <source>
        <dbReference type="Pfam" id="PF13460"/>
    </source>
</evidence>
<feature type="domain" description="NAD(P)-binding" evidence="1">
    <location>
        <begin position="8"/>
        <end position="131"/>
    </location>
</feature>
<dbReference type="Pfam" id="PF13460">
    <property type="entry name" value="NAD_binding_10"/>
    <property type="match status" value="1"/>
</dbReference>
<dbReference type="AlphaFoldDB" id="A0A5B8YKZ2"/>
<dbReference type="SUPFAM" id="SSF51735">
    <property type="entry name" value="NAD(P)-binding Rossmann-fold domains"/>
    <property type="match status" value="1"/>
</dbReference>